<reference evidence="3" key="1">
    <citation type="submission" date="2023-06" db="EMBL/GenBank/DDBJ databases">
        <title>Phylogenetic Diversity of Rhizobium strains.</title>
        <authorList>
            <person name="Moura F.T."/>
            <person name="Helene L.C.F."/>
            <person name="Hungria M."/>
        </authorList>
    </citation>
    <scope>NUCLEOTIDE SEQUENCE</scope>
    <source>
        <strain evidence="3">CCGE524</strain>
    </source>
</reference>
<accession>A0ABT7K980</accession>
<keyword evidence="2" id="KW-1133">Transmembrane helix</keyword>
<evidence type="ECO:0000256" key="2">
    <source>
        <dbReference type="SAM" id="Phobius"/>
    </source>
</evidence>
<evidence type="ECO:0000256" key="1">
    <source>
        <dbReference type="SAM" id="MobiDB-lite"/>
    </source>
</evidence>
<keyword evidence="4" id="KW-1185">Reference proteome</keyword>
<gene>
    <name evidence="3" type="ORF">PY650_05630</name>
</gene>
<dbReference type="RefSeq" id="WP_285878053.1">
    <property type="nucleotide sequence ID" value="NZ_JARFYN010000005.1"/>
</dbReference>
<evidence type="ECO:0000313" key="4">
    <source>
        <dbReference type="Proteomes" id="UP001172630"/>
    </source>
</evidence>
<keyword evidence="2" id="KW-0812">Transmembrane</keyword>
<feature type="region of interest" description="Disordered" evidence="1">
    <location>
        <begin position="80"/>
        <end position="101"/>
    </location>
</feature>
<sequence>MLATIGYAAMCFIGPDPSAFLVAPTFMVAGAGIALAIPSLMAATLAYADPQSVGIASGVVNAARHLAARSASPCSALSSVRRSAANSSPKRLSRASSPLLA</sequence>
<evidence type="ECO:0000313" key="3">
    <source>
        <dbReference type="EMBL" id="MDL2405142.1"/>
    </source>
</evidence>
<dbReference type="EMBL" id="JARFYN010000005">
    <property type="protein sequence ID" value="MDL2405142.1"/>
    <property type="molecule type" value="Genomic_DNA"/>
</dbReference>
<dbReference type="Proteomes" id="UP001172630">
    <property type="component" value="Unassembled WGS sequence"/>
</dbReference>
<protein>
    <recommendedName>
        <fullName evidence="5">MFS transporter</fullName>
    </recommendedName>
</protein>
<comment type="caution">
    <text evidence="3">The sequence shown here is derived from an EMBL/GenBank/DDBJ whole genome shotgun (WGS) entry which is preliminary data.</text>
</comment>
<evidence type="ECO:0008006" key="5">
    <source>
        <dbReference type="Google" id="ProtNLM"/>
    </source>
</evidence>
<proteinExistence type="predicted"/>
<name>A0ABT7K980_9HYPH</name>
<feature type="transmembrane region" description="Helical" evidence="2">
    <location>
        <begin position="26"/>
        <end position="48"/>
    </location>
</feature>
<dbReference type="SUPFAM" id="SSF103473">
    <property type="entry name" value="MFS general substrate transporter"/>
    <property type="match status" value="1"/>
</dbReference>
<dbReference type="InterPro" id="IPR036259">
    <property type="entry name" value="MFS_trans_sf"/>
</dbReference>
<organism evidence="3 4">
    <name type="scientific">Rhizobium calliandrae</name>
    <dbReference type="NCBI Taxonomy" id="1312182"/>
    <lineage>
        <taxon>Bacteria</taxon>
        <taxon>Pseudomonadati</taxon>
        <taxon>Pseudomonadota</taxon>
        <taxon>Alphaproteobacteria</taxon>
        <taxon>Hyphomicrobiales</taxon>
        <taxon>Rhizobiaceae</taxon>
        <taxon>Rhizobium/Agrobacterium group</taxon>
        <taxon>Rhizobium</taxon>
    </lineage>
</organism>
<keyword evidence="2" id="KW-0472">Membrane</keyword>